<dbReference type="GO" id="GO:0003723">
    <property type="term" value="F:RNA binding"/>
    <property type="evidence" value="ECO:0007669"/>
    <property type="project" value="UniProtKB-KW"/>
</dbReference>
<dbReference type="GO" id="GO:0004519">
    <property type="term" value="F:endonuclease activity"/>
    <property type="evidence" value="ECO:0007669"/>
    <property type="project" value="UniProtKB-KW"/>
</dbReference>
<keyword evidence="5" id="KW-0378">Hydrolase</keyword>
<dbReference type="Pfam" id="PF10150">
    <property type="entry name" value="RNase_E_G"/>
    <property type="match status" value="2"/>
</dbReference>
<dbReference type="STRING" id="641238.SAMN04490244_102435"/>
<dbReference type="GO" id="GO:0046872">
    <property type="term" value="F:metal ion binding"/>
    <property type="evidence" value="ECO:0007669"/>
    <property type="project" value="UniProtKB-KW"/>
</dbReference>
<sequence length="345" mass="36844">MKGRQIVLDEIDGRPAAALLVDGVLDDLLIAPSDDRPVPGAIYRAVAQRPMKGQGGLTVDLGHATGFLRQIKGIAPGERFLVQVTGHAEAGKAVPVTPKILFKSRYAIVTPGAPGINVSRSIHDEERRVELRSLATDVADLPEGAGLILRSAAETADDDEIADDIAAMQDIAAKVMGSPDDGAELLLDGPDPHAISWRDWDADSVLAEPGAFERTGVAEWIDRLTSPEVRLSGGASAFIEPTRALVAVDVNTGGDTSQSAGMKANLALVRALPAQLRCRGLGGQIVLDLAPMPKKERRNLENALRAAFRACPVETVPLGWTPLGHFELQRKRERLPLSETLTEPR</sequence>
<dbReference type="InterPro" id="IPR004659">
    <property type="entry name" value="RNase_E/G"/>
</dbReference>
<evidence type="ECO:0000256" key="6">
    <source>
        <dbReference type="ARBA" id="ARBA00022842"/>
    </source>
</evidence>
<evidence type="ECO:0000256" key="4">
    <source>
        <dbReference type="ARBA" id="ARBA00022759"/>
    </source>
</evidence>
<dbReference type="RefSeq" id="WP_092689398.1">
    <property type="nucleotide sequence ID" value="NZ_FOGU01000002.1"/>
</dbReference>
<organism evidence="9 10">
    <name type="scientific">Tranquillimonas rosea</name>
    <dbReference type="NCBI Taxonomy" id="641238"/>
    <lineage>
        <taxon>Bacteria</taxon>
        <taxon>Pseudomonadati</taxon>
        <taxon>Pseudomonadota</taxon>
        <taxon>Alphaproteobacteria</taxon>
        <taxon>Rhodobacterales</taxon>
        <taxon>Roseobacteraceae</taxon>
        <taxon>Tranquillimonas</taxon>
    </lineage>
</organism>
<keyword evidence="2" id="KW-0540">Nuclease</keyword>
<dbReference type="PANTHER" id="PTHR30001:SF1">
    <property type="entry name" value="RIBONUCLEASE E_G-LIKE PROTEIN, CHLOROPLASTIC"/>
    <property type="match status" value="1"/>
</dbReference>
<dbReference type="InterPro" id="IPR019307">
    <property type="entry name" value="RNA-bd_AU-1/RNase_E/G"/>
</dbReference>
<keyword evidence="7" id="KW-0694">RNA-binding</keyword>
<evidence type="ECO:0000313" key="10">
    <source>
        <dbReference type="Proteomes" id="UP000198885"/>
    </source>
</evidence>
<dbReference type="OrthoDB" id="9804278at2"/>
<keyword evidence="3" id="KW-0479">Metal-binding</keyword>
<dbReference type="Proteomes" id="UP000198885">
    <property type="component" value="Unassembled WGS sequence"/>
</dbReference>
<keyword evidence="4" id="KW-0255">Endonuclease</keyword>
<evidence type="ECO:0000313" key="9">
    <source>
        <dbReference type="EMBL" id="SER75622.1"/>
    </source>
</evidence>
<dbReference type="GO" id="GO:0004540">
    <property type="term" value="F:RNA nuclease activity"/>
    <property type="evidence" value="ECO:0007669"/>
    <property type="project" value="InterPro"/>
</dbReference>
<evidence type="ECO:0000256" key="2">
    <source>
        <dbReference type="ARBA" id="ARBA00022722"/>
    </source>
</evidence>
<evidence type="ECO:0000256" key="3">
    <source>
        <dbReference type="ARBA" id="ARBA00022723"/>
    </source>
</evidence>
<evidence type="ECO:0000256" key="5">
    <source>
        <dbReference type="ARBA" id="ARBA00022801"/>
    </source>
</evidence>
<name>A0A1H9RS36_9RHOB</name>
<dbReference type="PANTHER" id="PTHR30001">
    <property type="entry name" value="RIBONUCLEASE"/>
    <property type="match status" value="1"/>
</dbReference>
<evidence type="ECO:0000256" key="1">
    <source>
        <dbReference type="ARBA" id="ARBA00001946"/>
    </source>
</evidence>
<dbReference type="AlphaFoldDB" id="A0A1H9RS36"/>
<feature type="domain" description="RNA-binding protein AU-1/Ribonuclease E/G" evidence="8">
    <location>
        <begin position="103"/>
        <end position="177"/>
    </location>
</feature>
<dbReference type="GO" id="GO:0005737">
    <property type="term" value="C:cytoplasm"/>
    <property type="evidence" value="ECO:0007669"/>
    <property type="project" value="TreeGrafter"/>
</dbReference>
<dbReference type="GO" id="GO:0016787">
    <property type="term" value="F:hydrolase activity"/>
    <property type="evidence" value="ECO:0007669"/>
    <property type="project" value="UniProtKB-KW"/>
</dbReference>
<reference evidence="9 10" key="1">
    <citation type="submission" date="2016-10" db="EMBL/GenBank/DDBJ databases">
        <authorList>
            <person name="de Groot N.N."/>
        </authorList>
    </citation>
    <scope>NUCLEOTIDE SEQUENCE [LARGE SCALE GENOMIC DNA]</scope>
    <source>
        <strain evidence="9 10">DSM 23042</strain>
    </source>
</reference>
<accession>A0A1H9RS36</accession>
<evidence type="ECO:0000256" key="7">
    <source>
        <dbReference type="ARBA" id="ARBA00022884"/>
    </source>
</evidence>
<proteinExistence type="predicted"/>
<evidence type="ECO:0000259" key="8">
    <source>
        <dbReference type="Pfam" id="PF10150"/>
    </source>
</evidence>
<protein>
    <submittedName>
        <fullName evidence="9">Ribonuclease, Rne/Rng family</fullName>
    </submittedName>
</protein>
<comment type="cofactor">
    <cofactor evidence="1">
        <name>Mg(2+)</name>
        <dbReference type="ChEBI" id="CHEBI:18420"/>
    </cofactor>
</comment>
<keyword evidence="10" id="KW-1185">Reference proteome</keyword>
<gene>
    <name evidence="9" type="ORF">SAMN04490244_102435</name>
</gene>
<dbReference type="GO" id="GO:0006364">
    <property type="term" value="P:rRNA processing"/>
    <property type="evidence" value="ECO:0007669"/>
    <property type="project" value="TreeGrafter"/>
</dbReference>
<keyword evidence="6" id="KW-0460">Magnesium</keyword>
<dbReference type="EMBL" id="FOGU01000002">
    <property type="protein sequence ID" value="SER75622.1"/>
    <property type="molecule type" value="Genomic_DNA"/>
</dbReference>
<feature type="domain" description="RNA-binding protein AU-1/Ribonuclease E/G" evidence="8">
    <location>
        <begin position="211"/>
        <end position="332"/>
    </location>
</feature>